<feature type="domain" description="HAT C-terminal dimerisation" evidence="3">
    <location>
        <begin position="461"/>
        <end position="526"/>
    </location>
</feature>
<proteinExistence type="predicted"/>
<dbReference type="Gramene" id="arahy.Tifrunner.gnm2.ann2.Ah06g437900.1">
    <property type="protein sequence ID" value="arahy.Tifrunner.gnm2.ann2.Ah06g437900.1-CDS"/>
    <property type="gene ID" value="arahy.Tifrunner.gnm2.ann2.Ah06g437900"/>
</dbReference>
<sequence length="632" mass="72393">MALVGCGKRKGKDLEEKNGVIVKRRGNNVDHSIVGDSEEILRKEICQKVATFLVMNGIPLKAVKSVEFQKMWESVARCGPGYIAPSIEDLRGKLLKYQVARIKEAIEDHKIKWKRTGCSILIDSWNNGYGMTIFNFFVNSPKGTVFLKSVNATNVCNNVDGIFEMIDGVVNEVGIENVVQVVTKNEESFKAAGKLLMEKRSTIFWVPCAVHCIELMFEEFEKKVKVHRETIANGRRITTYIYSRASVIDLLHYFTKGKDLIRPAATRGATSYLTLDCLNRNKDALEKMFTSKSWKSSAFSRSRSGKQVENIVMDSKFWKNIEICLKGANPLIKVLRLVNSDEKPAMGFVYKEMMQAKEKIQSAFNSVKQRYMPLWNIIDEKWDKEVHRPLEATAYYLNPQFHYSPDFKDDFDVKYGLYSSLCRTVAIKADACTVDRHLEEFKNARNAFGSELAKSAIKTKKAAEWWDSYGSEFPELQNFAIRILSLTCSAYGCTTNWDTFDKVHSKKRSRRRQKTWNDVLFAMSNLKLTDEKKESKAFAYSMEDIASDDEWYVENIESSSNNEEPELYDAELIIPAEDDTPKDQYGYIEDLRIPDIDSDFNDDDDDVANDDYGDDDAMESDGDDMEDDDYDD</sequence>
<organism evidence="4 5">
    <name type="scientific">Arachis hypogaea</name>
    <name type="common">Peanut</name>
    <dbReference type="NCBI Taxonomy" id="3818"/>
    <lineage>
        <taxon>Eukaryota</taxon>
        <taxon>Viridiplantae</taxon>
        <taxon>Streptophyta</taxon>
        <taxon>Embryophyta</taxon>
        <taxon>Tracheophyta</taxon>
        <taxon>Spermatophyta</taxon>
        <taxon>Magnoliopsida</taxon>
        <taxon>eudicotyledons</taxon>
        <taxon>Gunneridae</taxon>
        <taxon>Pentapetalae</taxon>
        <taxon>rosids</taxon>
        <taxon>fabids</taxon>
        <taxon>Fabales</taxon>
        <taxon>Fabaceae</taxon>
        <taxon>Papilionoideae</taxon>
        <taxon>50 kb inversion clade</taxon>
        <taxon>dalbergioids sensu lato</taxon>
        <taxon>Dalbergieae</taxon>
        <taxon>Pterocarpus clade</taxon>
        <taxon>Arachis</taxon>
    </lineage>
</organism>
<dbReference type="Pfam" id="PF05699">
    <property type="entry name" value="Dimer_Tnp_hAT"/>
    <property type="match status" value="1"/>
</dbReference>
<dbReference type="SMR" id="A0A445CXQ1"/>
<reference evidence="4 5" key="1">
    <citation type="submission" date="2019-01" db="EMBL/GenBank/DDBJ databases">
        <title>Sequencing of cultivated peanut Arachis hypogaea provides insights into genome evolution and oil improvement.</title>
        <authorList>
            <person name="Chen X."/>
        </authorList>
    </citation>
    <scope>NUCLEOTIDE SEQUENCE [LARGE SCALE GENOMIC DNA]</scope>
    <source>
        <strain evidence="5">cv. Fuhuasheng</strain>
        <tissue evidence="4">Leaves</tissue>
    </source>
</reference>
<feature type="compositionally biased region" description="Acidic residues" evidence="1">
    <location>
        <begin position="596"/>
        <end position="632"/>
    </location>
</feature>
<name>A0A445CXQ1_ARAHY</name>
<evidence type="ECO:0000313" key="5">
    <source>
        <dbReference type="Proteomes" id="UP000289738"/>
    </source>
</evidence>
<keyword evidence="5" id="KW-1185">Reference proteome</keyword>
<comment type="caution">
    <text evidence="4">The sequence shown here is derived from an EMBL/GenBank/DDBJ whole genome shotgun (WGS) entry which is preliminary data.</text>
</comment>
<dbReference type="InterPro" id="IPR007021">
    <property type="entry name" value="DUF659"/>
</dbReference>
<dbReference type="SUPFAM" id="SSF53098">
    <property type="entry name" value="Ribonuclease H-like"/>
    <property type="match status" value="1"/>
</dbReference>
<dbReference type="GO" id="GO:0046983">
    <property type="term" value="F:protein dimerization activity"/>
    <property type="evidence" value="ECO:0007669"/>
    <property type="project" value="InterPro"/>
</dbReference>
<dbReference type="PANTHER" id="PTHR32166:SF122">
    <property type="entry name" value="OS09G0499600 PROTEIN"/>
    <property type="match status" value="1"/>
</dbReference>
<dbReference type="InterPro" id="IPR012337">
    <property type="entry name" value="RNaseH-like_sf"/>
</dbReference>
<dbReference type="InterPro" id="IPR008906">
    <property type="entry name" value="HATC_C_dom"/>
</dbReference>
<dbReference type="EMBL" id="SDMP01000006">
    <property type="protein sequence ID" value="RYR55699.1"/>
    <property type="molecule type" value="Genomic_DNA"/>
</dbReference>
<evidence type="ECO:0000256" key="1">
    <source>
        <dbReference type="SAM" id="MobiDB-lite"/>
    </source>
</evidence>
<gene>
    <name evidence="4" type="ORF">Ahy_A06g030876</name>
</gene>
<protein>
    <recommendedName>
        <fullName evidence="6">DUF659 domain-containing protein</fullName>
    </recommendedName>
</protein>
<evidence type="ECO:0008006" key="6">
    <source>
        <dbReference type="Google" id="ProtNLM"/>
    </source>
</evidence>
<dbReference type="STRING" id="3818.A0A445CXQ1"/>
<dbReference type="Pfam" id="PF04937">
    <property type="entry name" value="DUF659"/>
    <property type="match status" value="1"/>
</dbReference>
<evidence type="ECO:0000313" key="4">
    <source>
        <dbReference type="EMBL" id="RYR55699.1"/>
    </source>
</evidence>
<accession>A0A445CXQ1</accession>
<dbReference type="OrthoDB" id="1395428at2759"/>
<evidence type="ECO:0000259" key="2">
    <source>
        <dbReference type="Pfam" id="PF04937"/>
    </source>
</evidence>
<dbReference type="AlphaFoldDB" id="A0A445CXQ1"/>
<feature type="domain" description="DUF659" evidence="2">
    <location>
        <begin position="85"/>
        <end position="237"/>
    </location>
</feature>
<feature type="region of interest" description="Disordered" evidence="1">
    <location>
        <begin position="575"/>
        <end position="632"/>
    </location>
</feature>
<dbReference type="PANTHER" id="PTHR32166">
    <property type="entry name" value="OSJNBA0013A04.12 PROTEIN"/>
    <property type="match status" value="1"/>
</dbReference>
<dbReference type="Proteomes" id="UP000289738">
    <property type="component" value="Chromosome A06"/>
</dbReference>
<evidence type="ECO:0000259" key="3">
    <source>
        <dbReference type="Pfam" id="PF05699"/>
    </source>
</evidence>